<organism evidence="12 13">
    <name type="scientific">Castellaniella denitrificans</name>
    <dbReference type="NCBI Taxonomy" id="56119"/>
    <lineage>
        <taxon>Bacteria</taxon>
        <taxon>Pseudomonadati</taxon>
        <taxon>Pseudomonadota</taxon>
        <taxon>Betaproteobacteria</taxon>
        <taxon>Burkholderiales</taxon>
        <taxon>Alcaligenaceae</taxon>
        <taxon>Castellaniella</taxon>
    </lineage>
</organism>
<feature type="transmembrane region" description="Helical" evidence="10">
    <location>
        <begin position="109"/>
        <end position="125"/>
    </location>
</feature>
<dbReference type="GO" id="GO:0005524">
    <property type="term" value="F:ATP binding"/>
    <property type="evidence" value="ECO:0007669"/>
    <property type="project" value="UniProtKB-KW"/>
</dbReference>
<dbReference type="InterPro" id="IPR027417">
    <property type="entry name" value="P-loop_NTPase"/>
</dbReference>
<dbReference type="EMBL" id="JAPWHE010000002">
    <property type="protein sequence ID" value="MCZ4329298.1"/>
    <property type="molecule type" value="Genomic_DNA"/>
</dbReference>
<dbReference type="PANTHER" id="PTHR45772:SF2">
    <property type="entry name" value="ABC TRANSPORTER ATP-BINDING PROTEIN"/>
    <property type="match status" value="1"/>
</dbReference>
<evidence type="ECO:0000256" key="6">
    <source>
        <dbReference type="ARBA" id="ARBA00022840"/>
    </source>
</evidence>
<dbReference type="PROSITE" id="PS50893">
    <property type="entry name" value="ABC_TRANSPORTER_2"/>
    <property type="match status" value="1"/>
</dbReference>
<proteinExistence type="predicted"/>
<keyword evidence="6 12" id="KW-0067">ATP-binding</keyword>
<feature type="domain" description="ABC transporter" evidence="11">
    <location>
        <begin position="348"/>
        <end position="593"/>
    </location>
</feature>
<evidence type="ECO:0000256" key="2">
    <source>
        <dbReference type="ARBA" id="ARBA00022448"/>
    </source>
</evidence>
<dbReference type="SMART" id="SM00382">
    <property type="entry name" value="AAA"/>
    <property type="match status" value="1"/>
</dbReference>
<evidence type="ECO:0000313" key="12">
    <source>
        <dbReference type="EMBL" id="MCZ4329298.1"/>
    </source>
</evidence>
<dbReference type="InterPro" id="IPR003439">
    <property type="entry name" value="ABC_transporter-like_ATP-bd"/>
</dbReference>
<keyword evidence="2" id="KW-0813">Transport</keyword>
<keyword evidence="5" id="KW-0547">Nucleotide-binding</keyword>
<feature type="transmembrane region" description="Helical" evidence="10">
    <location>
        <begin position="241"/>
        <end position="265"/>
    </location>
</feature>
<feature type="region of interest" description="Disordered" evidence="9">
    <location>
        <begin position="594"/>
        <end position="647"/>
    </location>
</feature>
<dbReference type="InterPro" id="IPR043428">
    <property type="entry name" value="LivM-like"/>
</dbReference>
<keyword evidence="7 10" id="KW-1133">Transmembrane helix</keyword>
<sequence length="647" mass="68980">MRPRHLLMILLPILALLPWIPGVPPFWITQMNYIGLYSLVVLGLVLLTGVGGLTSFGQSAFVGLGAYSTAWLTTVAGVSPWLGLIAGLALTCLVAYALGAITLRLSGHYLPLCTLAWCLALYYLYGNLDFLGRYDGIAGIPPLSIGGWSLGTGPRMYLLIWLILLLALWATHNLLDSRAGRAIRALRSGSMAESFGVDLAHYKVVIFVYAALLGCVSGWLYAHMQRAVSPSPFGLGYGIEYLFMAVVGGSGSVWGAVAGAAAILIVKDQLQNVLPGLVGTSANLELLAFGVLMILVLQFARDGLWPVLARLWSRLGGRAESKGHDPARLAAAPELPRRSSPTVGDLVLEVDRVRKEFGGLVAVNDISFRLRAGEIMGLIGPNGAGKSTTFNLISGVAPLSGGAVRFMGDRIDGLPAREIARRGLARSFQHVQLLPDMSVLENVALGAHLRSGSGVVSAALRLDRTAEAALLREAARQIERVGLGDVLDQPAGSLPLGRQRIVEIARALCCDPIALLLDEPAAGLRYQEKQALAAVLDQLRREGMSLLLVEHDMDFVMNLTDHLLVMDFGTMLAEGVPADIQRNPAVLEAYLGGLDETWDEPGPGTVPADRPAPGESERPAGREVGEMRAGEAERPAGREVARPGEAT</sequence>
<dbReference type="PANTHER" id="PTHR45772">
    <property type="entry name" value="CONSERVED COMPONENT OF ABC TRANSPORTER FOR NATURAL AMINO ACIDS-RELATED"/>
    <property type="match status" value="1"/>
</dbReference>
<evidence type="ECO:0000256" key="3">
    <source>
        <dbReference type="ARBA" id="ARBA00022475"/>
    </source>
</evidence>
<keyword evidence="8 10" id="KW-0472">Membrane</keyword>
<name>A0ABT4M1V2_9BURK</name>
<protein>
    <submittedName>
        <fullName evidence="12">Branched-chain amino acid ABC transporter ATP-binding protein/permease</fullName>
    </submittedName>
</protein>
<dbReference type="InterPro" id="IPR003593">
    <property type="entry name" value="AAA+_ATPase"/>
</dbReference>
<dbReference type="Pfam" id="PF02653">
    <property type="entry name" value="BPD_transp_2"/>
    <property type="match status" value="1"/>
</dbReference>
<reference evidence="12" key="1">
    <citation type="submission" date="2022-12" db="EMBL/GenBank/DDBJ databases">
        <title>Bacterial isolates from different developmental stages of Nematostella vectensis.</title>
        <authorList>
            <person name="Fraune S."/>
        </authorList>
    </citation>
    <scope>NUCLEOTIDE SEQUENCE</scope>
    <source>
        <strain evidence="12">G21619-S1</strain>
    </source>
</reference>
<gene>
    <name evidence="12" type="ORF">O4H32_04925</name>
</gene>
<keyword evidence="4 10" id="KW-0812">Transmembrane</keyword>
<evidence type="ECO:0000256" key="7">
    <source>
        <dbReference type="ARBA" id="ARBA00022989"/>
    </source>
</evidence>
<accession>A0ABT4M1V2</accession>
<feature type="transmembrane region" description="Helical" evidence="10">
    <location>
        <begin position="195"/>
        <end position="221"/>
    </location>
</feature>
<feature type="transmembrane region" description="Helical" evidence="10">
    <location>
        <begin position="32"/>
        <end position="53"/>
    </location>
</feature>
<dbReference type="Pfam" id="PF12399">
    <property type="entry name" value="BCA_ABC_TP_C"/>
    <property type="match status" value="1"/>
</dbReference>
<evidence type="ECO:0000313" key="13">
    <source>
        <dbReference type="Proteomes" id="UP001068379"/>
    </source>
</evidence>
<evidence type="ECO:0000256" key="10">
    <source>
        <dbReference type="SAM" id="Phobius"/>
    </source>
</evidence>
<comment type="caution">
    <text evidence="12">The sequence shown here is derived from an EMBL/GenBank/DDBJ whole genome shotgun (WGS) entry which is preliminary data.</text>
</comment>
<dbReference type="InterPro" id="IPR032823">
    <property type="entry name" value="BCA_ABC_TP_C"/>
</dbReference>
<dbReference type="CDD" id="cd03219">
    <property type="entry name" value="ABC_Mj1267_LivG_branched"/>
    <property type="match status" value="1"/>
</dbReference>
<evidence type="ECO:0000256" key="1">
    <source>
        <dbReference type="ARBA" id="ARBA00004651"/>
    </source>
</evidence>
<keyword evidence="13" id="KW-1185">Reference proteome</keyword>
<dbReference type="RefSeq" id="WP_269357247.1">
    <property type="nucleotide sequence ID" value="NZ_JAPWHE010000002.1"/>
</dbReference>
<dbReference type="InterPro" id="IPR001851">
    <property type="entry name" value="ABC_transp_permease"/>
</dbReference>
<evidence type="ECO:0000256" key="9">
    <source>
        <dbReference type="SAM" id="MobiDB-lite"/>
    </source>
</evidence>
<evidence type="ECO:0000256" key="4">
    <source>
        <dbReference type="ARBA" id="ARBA00022692"/>
    </source>
</evidence>
<feature type="transmembrane region" description="Helical" evidence="10">
    <location>
        <begin position="277"/>
        <end position="300"/>
    </location>
</feature>
<dbReference type="InterPro" id="IPR051120">
    <property type="entry name" value="ABC_AA/LPS_Transport"/>
</dbReference>
<dbReference type="Pfam" id="PF00005">
    <property type="entry name" value="ABC_tran"/>
    <property type="match status" value="1"/>
</dbReference>
<dbReference type="Proteomes" id="UP001068379">
    <property type="component" value="Unassembled WGS sequence"/>
</dbReference>
<evidence type="ECO:0000256" key="5">
    <source>
        <dbReference type="ARBA" id="ARBA00022741"/>
    </source>
</evidence>
<evidence type="ECO:0000259" key="11">
    <source>
        <dbReference type="PROSITE" id="PS50893"/>
    </source>
</evidence>
<comment type="subcellular location">
    <subcellularLocation>
        <location evidence="1">Cell membrane</location>
        <topology evidence="1">Multi-pass membrane protein</topology>
    </subcellularLocation>
</comment>
<dbReference type="SUPFAM" id="SSF52540">
    <property type="entry name" value="P-loop containing nucleoside triphosphate hydrolases"/>
    <property type="match status" value="1"/>
</dbReference>
<evidence type="ECO:0000256" key="8">
    <source>
        <dbReference type="ARBA" id="ARBA00023136"/>
    </source>
</evidence>
<dbReference type="CDD" id="cd06581">
    <property type="entry name" value="TM_PBP1_LivM_like"/>
    <property type="match status" value="1"/>
</dbReference>
<feature type="transmembrane region" description="Helical" evidence="10">
    <location>
        <begin position="84"/>
        <end position="102"/>
    </location>
</feature>
<keyword evidence="3" id="KW-1003">Cell membrane</keyword>
<feature type="compositionally biased region" description="Basic and acidic residues" evidence="9">
    <location>
        <begin position="615"/>
        <end position="647"/>
    </location>
</feature>
<dbReference type="Gene3D" id="3.40.50.300">
    <property type="entry name" value="P-loop containing nucleotide triphosphate hydrolases"/>
    <property type="match status" value="1"/>
</dbReference>
<feature type="transmembrane region" description="Helical" evidence="10">
    <location>
        <begin position="156"/>
        <end position="175"/>
    </location>
</feature>